<dbReference type="Gene3D" id="3.40.605.10">
    <property type="entry name" value="Aldehyde Dehydrogenase, Chain A, domain 1"/>
    <property type="match status" value="1"/>
</dbReference>
<comment type="caution">
    <text evidence="5">The sequence shown here is derived from an EMBL/GenBank/DDBJ whole genome shotgun (WGS) entry which is preliminary data.</text>
</comment>
<evidence type="ECO:0000259" key="4">
    <source>
        <dbReference type="Pfam" id="PF00171"/>
    </source>
</evidence>
<sequence>MSERIVHWIGGKEHDPGESRLGPVYDPALGTRTASVLLADAAEVDAAVAAAAAAFPAWRDTSIAKRQAVLFTFRELLNARRNELAEIITREHGKVLSDALGEIVRGQEVLEFALGFPEVLKGAYTQNASTGVDVHSIRQPIGVAAIVSPFNFPAMVPMWFFPIALAAGNSVVLKPSEKDPSAAVWLARLLAEAGLPDGVFNVLHGDRAAVDGLLAHPDVASVSFVGSTPIARHIYQTAAANGKRVQALGGAKNHMLVLPDADLDLAADAAVNAGFGSAGERCMAISVVVAVEPVADPLIARITERMRGLRTGDGRRGCDMGPLVTREHRDRVAGYLDVAVSDGATVVVDGRDVVADGAPEGFWLGPTLLDKVPTASRVYTDEIFGPVLSVVRVGSYEEAVALINSGAFGNGTAIFTNDGGAARRFQLEVEVGMVGINVPIPVPVAYHSFGGWKESLFGDTKAYGADGFRFFTREKAVTTRWLDPSHGGINLGFPQNT</sequence>
<dbReference type="EC" id="1.2.1.27" evidence="1"/>
<dbReference type="InterPro" id="IPR016161">
    <property type="entry name" value="Ald_DH/histidinol_DH"/>
</dbReference>
<dbReference type="SUPFAM" id="SSF53720">
    <property type="entry name" value="ALDH-like"/>
    <property type="match status" value="1"/>
</dbReference>
<feature type="domain" description="Aldehyde dehydrogenase" evidence="4">
    <location>
        <begin position="22"/>
        <end position="477"/>
    </location>
</feature>
<keyword evidence="6" id="KW-1185">Reference proteome</keyword>
<reference evidence="6" key="1">
    <citation type="journal article" date="2019" name="Int. J. Syst. Evol. Microbiol.">
        <title>The Global Catalogue of Microorganisms (GCM) 10K type strain sequencing project: providing services to taxonomists for standard genome sequencing and annotation.</title>
        <authorList>
            <consortium name="The Broad Institute Genomics Platform"/>
            <consortium name="The Broad Institute Genome Sequencing Center for Infectious Disease"/>
            <person name="Wu L."/>
            <person name="Ma J."/>
        </authorList>
    </citation>
    <scope>NUCLEOTIDE SEQUENCE [LARGE SCALE GENOMIC DNA]</scope>
    <source>
        <strain evidence="6">ZS-35-S2</strain>
    </source>
</reference>
<dbReference type="RefSeq" id="WP_377426448.1">
    <property type="nucleotide sequence ID" value="NZ_JBHSPR010000023.1"/>
</dbReference>
<evidence type="ECO:0000313" key="6">
    <source>
        <dbReference type="Proteomes" id="UP001596203"/>
    </source>
</evidence>
<dbReference type="InterPro" id="IPR015590">
    <property type="entry name" value="Aldehyde_DH_dom"/>
</dbReference>
<dbReference type="Gene3D" id="3.40.309.10">
    <property type="entry name" value="Aldehyde Dehydrogenase, Chain A, domain 2"/>
    <property type="match status" value="1"/>
</dbReference>
<keyword evidence="2 5" id="KW-0560">Oxidoreductase</keyword>
<evidence type="ECO:0000313" key="5">
    <source>
        <dbReference type="EMBL" id="MFC6019924.1"/>
    </source>
</evidence>
<dbReference type="CDD" id="cd07085">
    <property type="entry name" value="ALDH_F6_MMSDH"/>
    <property type="match status" value="1"/>
</dbReference>
<proteinExistence type="predicted"/>
<dbReference type="Pfam" id="PF00171">
    <property type="entry name" value="Aldedh"/>
    <property type="match status" value="1"/>
</dbReference>
<evidence type="ECO:0000256" key="3">
    <source>
        <dbReference type="ARBA" id="ARBA00023027"/>
    </source>
</evidence>
<dbReference type="NCBIfam" id="TIGR01722">
    <property type="entry name" value="MMSDH"/>
    <property type="match status" value="1"/>
</dbReference>
<dbReference type="PANTHER" id="PTHR43866:SF4">
    <property type="entry name" value="MALONATE-SEMIALDEHYDE DEHYDROGENASE"/>
    <property type="match status" value="1"/>
</dbReference>
<dbReference type="InterPro" id="IPR016162">
    <property type="entry name" value="Ald_DH_N"/>
</dbReference>
<name>A0ABW1KGE8_9ACTN</name>
<gene>
    <name evidence="5" type="ORF">ACFP2T_27465</name>
</gene>
<dbReference type="EMBL" id="JBHSPR010000023">
    <property type="protein sequence ID" value="MFC6019924.1"/>
    <property type="molecule type" value="Genomic_DNA"/>
</dbReference>
<evidence type="ECO:0000256" key="1">
    <source>
        <dbReference type="ARBA" id="ARBA00013048"/>
    </source>
</evidence>
<dbReference type="PROSITE" id="PS00070">
    <property type="entry name" value="ALDEHYDE_DEHYDR_CYS"/>
    <property type="match status" value="1"/>
</dbReference>
<dbReference type="InterPro" id="IPR010061">
    <property type="entry name" value="MeMal-semiAld_DH"/>
</dbReference>
<dbReference type="GO" id="GO:0016491">
    <property type="term" value="F:oxidoreductase activity"/>
    <property type="evidence" value="ECO:0007669"/>
    <property type="project" value="UniProtKB-KW"/>
</dbReference>
<dbReference type="PANTHER" id="PTHR43866">
    <property type="entry name" value="MALONATE-SEMIALDEHYDE DEHYDROGENASE"/>
    <property type="match status" value="1"/>
</dbReference>
<dbReference type="Proteomes" id="UP001596203">
    <property type="component" value="Unassembled WGS sequence"/>
</dbReference>
<dbReference type="InterPro" id="IPR016163">
    <property type="entry name" value="Ald_DH_C"/>
</dbReference>
<protein>
    <recommendedName>
        <fullName evidence="1">methylmalonate-semialdehyde dehydrogenase (CoA acylating)</fullName>
        <ecNumber evidence="1">1.2.1.27</ecNumber>
    </recommendedName>
</protein>
<keyword evidence="3" id="KW-0520">NAD</keyword>
<evidence type="ECO:0000256" key="2">
    <source>
        <dbReference type="ARBA" id="ARBA00023002"/>
    </source>
</evidence>
<organism evidence="5 6">
    <name type="scientific">Plantactinospora solaniradicis</name>
    <dbReference type="NCBI Taxonomy" id="1723736"/>
    <lineage>
        <taxon>Bacteria</taxon>
        <taxon>Bacillati</taxon>
        <taxon>Actinomycetota</taxon>
        <taxon>Actinomycetes</taxon>
        <taxon>Micromonosporales</taxon>
        <taxon>Micromonosporaceae</taxon>
        <taxon>Plantactinospora</taxon>
    </lineage>
</organism>
<accession>A0ABW1KGE8</accession>
<dbReference type="InterPro" id="IPR016160">
    <property type="entry name" value="Ald_DH_CS_CYS"/>
</dbReference>